<proteinExistence type="predicted"/>
<keyword evidence="1" id="KW-1133">Transmembrane helix</keyword>
<keyword evidence="3" id="KW-1185">Reference proteome</keyword>
<reference evidence="2" key="2">
    <citation type="submission" date="2020-09" db="EMBL/GenBank/DDBJ databases">
        <authorList>
            <person name="Sun Q."/>
            <person name="Ohkuma M."/>
        </authorList>
    </citation>
    <scope>NUCLEOTIDE SEQUENCE</scope>
    <source>
        <strain evidence="2">JCM 30804</strain>
    </source>
</reference>
<dbReference type="RefSeq" id="WP_188918775.1">
    <property type="nucleotide sequence ID" value="NZ_BMPZ01000002.1"/>
</dbReference>
<keyword evidence="1" id="KW-0812">Transmembrane</keyword>
<name>A0A917JMR4_9GAMM</name>
<dbReference type="EMBL" id="BMPZ01000002">
    <property type="protein sequence ID" value="GGI75843.1"/>
    <property type="molecule type" value="Genomic_DNA"/>
</dbReference>
<dbReference type="Proteomes" id="UP000613743">
    <property type="component" value="Unassembled WGS sequence"/>
</dbReference>
<feature type="transmembrane region" description="Helical" evidence="1">
    <location>
        <begin position="33"/>
        <end position="50"/>
    </location>
</feature>
<dbReference type="AlphaFoldDB" id="A0A917JMR4"/>
<evidence type="ECO:0000313" key="2">
    <source>
        <dbReference type="EMBL" id="GGI75843.1"/>
    </source>
</evidence>
<sequence length="54" mass="5715">MKHLLMATLLVPGVAMAHTGHGGIGLFHHLVDMAPALTLVALVGYGVVWAKNRK</sequence>
<comment type="caution">
    <text evidence="2">The sequence shown here is derived from an EMBL/GenBank/DDBJ whole genome shotgun (WGS) entry which is preliminary data.</text>
</comment>
<organism evidence="2 3">
    <name type="scientific">Shewanella gelidii</name>
    <dbReference type="NCBI Taxonomy" id="1642821"/>
    <lineage>
        <taxon>Bacteria</taxon>
        <taxon>Pseudomonadati</taxon>
        <taxon>Pseudomonadota</taxon>
        <taxon>Gammaproteobacteria</taxon>
        <taxon>Alteromonadales</taxon>
        <taxon>Shewanellaceae</taxon>
        <taxon>Shewanella</taxon>
    </lineage>
</organism>
<gene>
    <name evidence="2" type="ORF">GCM10009332_11580</name>
</gene>
<keyword evidence="1" id="KW-0472">Membrane</keyword>
<evidence type="ECO:0000256" key="1">
    <source>
        <dbReference type="SAM" id="Phobius"/>
    </source>
</evidence>
<evidence type="ECO:0000313" key="3">
    <source>
        <dbReference type="Proteomes" id="UP000613743"/>
    </source>
</evidence>
<accession>A0A917JMR4</accession>
<reference evidence="2" key="1">
    <citation type="journal article" date="2014" name="Int. J. Syst. Evol. Microbiol.">
        <title>Complete genome sequence of Corynebacterium casei LMG S-19264T (=DSM 44701T), isolated from a smear-ripened cheese.</title>
        <authorList>
            <consortium name="US DOE Joint Genome Institute (JGI-PGF)"/>
            <person name="Walter F."/>
            <person name="Albersmeier A."/>
            <person name="Kalinowski J."/>
            <person name="Ruckert C."/>
        </authorList>
    </citation>
    <scope>NUCLEOTIDE SEQUENCE</scope>
    <source>
        <strain evidence="2">JCM 30804</strain>
    </source>
</reference>
<protein>
    <submittedName>
        <fullName evidence="2">Uncharacterized protein</fullName>
    </submittedName>
</protein>